<comment type="similarity">
    <text evidence="1 4">Belongs to the PstS family.</text>
</comment>
<evidence type="ECO:0000256" key="3">
    <source>
        <dbReference type="ARBA" id="ARBA00022729"/>
    </source>
</evidence>
<comment type="function">
    <text evidence="4">Involved in the system for phosphate transport across the cytoplasmic membrane.</text>
</comment>
<evidence type="ECO:0000256" key="4">
    <source>
        <dbReference type="RuleBase" id="RU367119"/>
    </source>
</evidence>
<gene>
    <name evidence="6" type="primary">sphX</name>
    <name evidence="6" type="ORF">BN1209_0501</name>
</gene>
<keyword evidence="4" id="KW-0964">Secreted</keyword>
<proteinExistence type="inferred from homology"/>
<accession>A0A0B7IWU8</accession>
<sequence length="371" mass="40567">MFRKFCHKLVIFHLYDTKHISESNDQVYDQAHERTVHSMEIIMQSKFVKALTVASFVAAALSATSTYAVEKIIKIDGSSTVYPITEAVAEEFQKSAKVKVTVGESGTGGGFKKFCRGETDISDASRPISQKEIDACKDAGIQYIELPIAYDALTVVVNGKNNFIKEISADDLKKIWAGSSVKNWNQINSSYPNQPLALFGPGTASGTFDYFCEAINGQKGKHRSDYTPSEDDNVLVQGVSSNLGGMGYFGYAYYEANKDKLRALPIIAKAGTPAIMPSPEAVMNGTYQPLSRPLFIYVNATAAAFKPEVKAFVNYYLENAPKLVKEVKYVPLPAADYAAVTAHFKAMKPGTGFNGTPEVGIKITDLINRIK</sequence>
<dbReference type="HOGENOM" id="CLU_026228_1_0_4"/>
<reference evidence="7" key="1">
    <citation type="submission" date="2014-12" db="EMBL/GenBank/DDBJ databases">
        <authorList>
            <person name="Salcher M.M."/>
        </authorList>
    </citation>
    <scope>NUCLEOTIDE SEQUENCE [LARGE SCALE GENOMIC DNA]</scope>
    <source>
        <strain evidence="7">MMS-10A-171</strain>
    </source>
</reference>
<dbReference type="SUPFAM" id="SSF53850">
    <property type="entry name" value="Periplasmic binding protein-like II"/>
    <property type="match status" value="1"/>
</dbReference>
<dbReference type="Pfam" id="PF12849">
    <property type="entry name" value="PBP_like_2"/>
    <property type="match status" value="1"/>
</dbReference>
<keyword evidence="4" id="KW-0574">Periplasm</keyword>
<dbReference type="GO" id="GO:0042597">
    <property type="term" value="C:periplasmic space"/>
    <property type="evidence" value="ECO:0007669"/>
    <property type="project" value="UniProtKB-SubCell"/>
</dbReference>
<dbReference type="Proteomes" id="UP000056322">
    <property type="component" value="Chromosome 1"/>
</dbReference>
<dbReference type="PANTHER" id="PTHR30570:SF1">
    <property type="entry name" value="PHOSPHATE-BINDING PROTEIN PSTS"/>
    <property type="match status" value="1"/>
</dbReference>
<keyword evidence="4" id="KW-0592">Phosphate transport</keyword>
<dbReference type="GO" id="GO:0006817">
    <property type="term" value="P:phosphate ion transport"/>
    <property type="evidence" value="ECO:0007669"/>
    <property type="project" value="UniProtKB-UniRule"/>
</dbReference>
<evidence type="ECO:0000313" key="7">
    <source>
        <dbReference type="Proteomes" id="UP000056322"/>
    </source>
</evidence>
<keyword evidence="2 4" id="KW-0813">Transport</keyword>
<dbReference type="FunFam" id="3.40.190.10:FF:000055">
    <property type="entry name" value="Phosphate ABC transporter, phosphate-binding protein"/>
    <property type="match status" value="1"/>
</dbReference>
<comment type="subcellular location">
    <subcellularLocation>
        <location evidence="4">Periplasm</location>
    </subcellularLocation>
    <subcellularLocation>
        <location evidence="4">Secreted</location>
    </subcellularLocation>
</comment>
<keyword evidence="7" id="KW-1185">Reference proteome</keyword>
<dbReference type="GO" id="GO:0005576">
    <property type="term" value="C:extracellular region"/>
    <property type="evidence" value="ECO:0007669"/>
    <property type="project" value="UniProtKB-SubCell"/>
</dbReference>
<dbReference type="NCBIfam" id="TIGR02136">
    <property type="entry name" value="ptsS_2"/>
    <property type="match status" value="1"/>
</dbReference>
<protein>
    <recommendedName>
        <fullName evidence="4">Phosphate-binding protein</fullName>
    </recommendedName>
</protein>
<dbReference type="KEGG" id="mbac:BN1209_0501"/>
<dbReference type="Gene3D" id="3.40.190.10">
    <property type="entry name" value="Periplasmic binding protein-like II"/>
    <property type="match status" value="2"/>
</dbReference>
<dbReference type="STRING" id="1581680.BN1209_0501"/>
<dbReference type="AlphaFoldDB" id="A0A0B7IWU8"/>
<feature type="domain" description="PBP" evidence="5">
    <location>
        <begin position="71"/>
        <end position="317"/>
    </location>
</feature>
<evidence type="ECO:0000256" key="2">
    <source>
        <dbReference type="ARBA" id="ARBA00022448"/>
    </source>
</evidence>
<organism evidence="6 7">
    <name type="scientific">Candidatus Methylopumilus turicensis</name>
    <dbReference type="NCBI Taxonomy" id="1581680"/>
    <lineage>
        <taxon>Bacteria</taxon>
        <taxon>Pseudomonadati</taxon>
        <taxon>Pseudomonadota</taxon>
        <taxon>Betaproteobacteria</taxon>
        <taxon>Nitrosomonadales</taxon>
        <taxon>Methylophilaceae</taxon>
        <taxon>Candidatus Methylopumilus</taxon>
    </lineage>
</organism>
<name>A0A0B7IWU8_9PROT</name>
<dbReference type="InterPro" id="IPR050811">
    <property type="entry name" value="Phosphate_ABC_transporter"/>
</dbReference>
<dbReference type="PANTHER" id="PTHR30570">
    <property type="entry name" value="PERIPLASMIC PHOSPHATE BINDING COMPONENT OF PHOSPHATE ABC TRANSPORTER"/>
    <property type="match status" value="1"/>
</dbReference>
<evidence type="ECO:0000256" key="1">
    <source>
        <dbReference type="ARBA" id="ARBA00008725"/>
    </source>
</evidence>
<keyword evidence="3" id="KW-0732">Signal</keyword>
<dbReference type="InterPro" id="IPR011862">
    <property type="entry name" value="Phos-bd"/>
</dbReference>
<dbReference type="InterPro" id="IPR024370">
    <property type="entry name" value="PBP_domain"/>
</dbReference>
<dbReference type="GO" id="GO:0042301">
    <property type="term" value="F:phosphate ion binding"/>
    <property type="evidence" value="ECO:0007669"/>
    <property type="project" value="UniProtKB-UniRule"/>
</dbReference>
<dbReference type="EMBL" id="LN794158">
    <property type="protein sequence ID" value="CEN55547.1"/>
    <property type="molecule type" value="Genomic_DNA"/>
</dbReference>
<dbReference type="GO" id="GO:0007155">
    <property type="term" value="P:cell adhesion"/>
    <property type="evidence" value="ECO:0007669"/>
    <property type="project" value="UniProtKB-UniRule"/>
</dbReference>
<evidence type="ECO:0000259" key="5">
    <source>
        <dbReference type="Pfam" id="PF12849"/>
    </source>
</evidence>
<evidence type="ECO:0000313" key="6">
    <source>
        <dbReference type="EMBL" id="CEN55547.1"/>
    </source>
</evidence>
<dbReference type="CDD" id="cd13654">
    <property type="entry name" value="PBP2_phosphate_like_2"/>
    <property type="match status" value="1"/>
</dbReference>